<reference evidence="4 5" key="1">
    <citation type="submission" date="2016-07" db="EMBL/GenBank/DDBJ databases">
        <title>Draft genome of Scalindua rubra, obtained from a brine-seawater interface in the Red Sea, sheds light on salt adaptation in anammox bacteria.</title>
        <authorList>
            <person name="Speth D.R."/>
            <person name="Lagkouvardos I."/>
            <person name="Wang Y."/>
            <person name="Qian P.-Y."/>
            <person name="Dutilh B.E."/>
            <person name="Jetten M.S."/>
        </authorList>
    </citation>
    <scope>NUCLEOTIDE SEQUENCE [LARGE SCALE GENOMIC DNA]</scope>
    <source>
        <strain evidence="4">BSI-1</strain>
    </source>
</reference>
<feature type="repeat" description="TPR" evidence="1">
    <location>
        <begin position="140"/>
        <end position="173"/>
    </location>
</feature>
<feature type="region of interest" description="Disordered" evidence="3">
    <location>
        <begin position="96"/>
        <end position="132"/>
    </location>
</feature>
<dbReference type="Proteomes" id="UP000094056">
    <property type="component" value="Unassembled WGS sequence"/>
</dbReference>
<proteinExistence type="predicted"/>
<evidence type="ECO:0000256" key="2">
    <source>
        <dbReference type="SAM" id="Coils"/>
    </source>
</evidence>
<feature type="compositionally biased region" description="Basic and acidic residues" evidence="3">
    <location>
        <begin position="111"/>
        <end position="132"/>
    </location>
</feature>
<dbReference type="EMBL" id="MAYW01000048">
    <property type="protein sequence ID" value="ODS32801.1"/>
    <property type="molecule type" value="Genomic_DNA"/>
</dbReference>
<dbReference type="AlphaFoldDB" id="A0A1E3XAY7"/>
<dbReference type="PROSITE" id="PS50005">
    <property type="entry name" value="TPR"/>
    <property type="match status" value="1"/>
</dbReference>
<evidence type="ECO:0000256" key="1">
    <source>
        <dbReference type="PROSITE-ProRule" id="PRU00339"/>
    </source>
</evidence>
<accession>A0A1E3XAY7</accession>
<name>A0A1E3XAY7_9BACT</name>
<feature type="coiled-coil region" evidence="2">
    <location>
        <begin position="12"/>
        <end position="96"/>
    </location>
</feature>
<comment type="caution">
    <text evidence="4">The sequence shown here is derived from an EMBL/GenBank/DDBJ whole genome shotgun (WGS) entry which is preliminary data.</text>
</comment>
<dbReference type="InterPro" id="IPR011990">
    <property type="entry name" value="TPR-like_helical_dom_sf"/>
</dbReference>
<dbReference type="Gene3D" id="1.25.40.10">
    <property type="entry name" value="Tetratricopeptide repeat domain"/>
    <property type="match status" value="1"/>
</dbReference>
<evidence type="ECO:0000313" key="4">
    <source>
        <dbReference type="EMBL" id="ODS32801.1"/>
    </source>
</evidence>
<evidence type="ECO:0000256" key="3">
    <source>
        <dbReference type="SAM" id="MobiDB-lite"/>
    </source>
</evidence>
<keyword evidence="1" id="KW-0802">TPR repeat</keyword>
<gene>
    <name evidence="4" type="ORF">SCARUB_02058</name>
</gene>
<dbReference type="SUPFAM" id="SSF48452">
    <property type="entry name" value="TPR-like"/>
    <property type="match status" value="1"/>
</dbReference>
<protein>
    <submittedName>
        <fullName evidence="4">Uncharacterized protein</fullName>
    </submittedName>
</protein>
<dbReference type="InterPro" id="IPR019734">
    <property type="entry name" value="TPR_rpt"/>
</dbReference>
<keyword evidence="2" id="KW-0175">Coiled coil</keyword>
<organism evidence="4 5">
    <name type="scientific">Candidatus Scalindua rubra</name>
    <dbReference type="NCBI Taxonomy" id="1872076"/>
    <lineage>
        <taxon>Bacteria</taxon>
        <taxon>Pseudomonadati</taxon>
        <taxon>Planctomycetota</taxon>
        <taxon>Candidatus Brocadiia</taxon>
        <taxon>Candidatus Brocadiales</taxon>
        <taxon>Candidatus Scalinduaceae</taxon>
        <taxon>Candidatus Scalindua</taxon>
    </lineage>
</organism>
<sequence length="204" mass="23897">MSHSIGSLKTNNYELRKSLGELKEEKERLTAEEYTQLKNKQIAIETAQTTQNKERNRLEKELTETKNLLHEIKQKLALVETDKDKIKEKLEKLESSQVKPAETETVAVKSTDVREREKDTEMSRESLIKETQEERKSSLVEDLLDKAIQLYRQGKFEEAIAKWEEVLTLNPGKLEAKFNIEIAQDRIKERQKQEDLKSTLIQRK</sequence>
<evidence type="ECO:0000313" key="5">
    <source>
        <dbReference type="Proteomes" id="UP000094056"/>
    </source>
</evidence>